<dbReference type="OrthoDB" id="9784571at2"/>
<comment type="caution">
    <text evidence="2">The sequence shown here is derived from an EMBL/GenBank/DDBJ whole genome shotgun (WGS) entry which is preliminary data.</text>
</comment>
<evidence type="ECO:0000256" key="1">
    <source>
        <dbReference type="ARBA" id="ARBA00022485"/>
    </source>
</evidence>
<organism evidence="2 3">
    <name type="scientific">Megasphaera cerevisiae DSM 20462</name>
    <dbReference type="NCBI Taxonomy" id="1122219"/>
    <lineage>
        <taxon>Bacteria</taxon>
        <taxon>Bacillati</taxon>
        <taxon>Bacillota</taxon>
        <taxon>Negativicutes</taxon>
        <taxon>Veillonellales</taxon>
        <taxon>Veillonellaceae</taxon>
        <taxon>Megasphaera</taxon>
    </lineage>
</organism>
<dbReference type="RefSeq" id="WP_159445793.1">
    <property type="nucleotide sequence ID" value="NZ_FUXD01000011.1"/>
</dbReference>
<dbReference type="Pfam" id="PF13484">
    <property type="entry name" value="Fer4_16"/>
    <property type="match status" value="1"/>
</dbReference>
<dbReference type="GO" id="GO:0052693">
    <property type="term" value="F:epoxyqueuosine reductase activity"/>
    <property type="evidence" value="ECO:0007669"/>
    <property type="project" value="TreeGrafter"/>
</dbReference>
<keyword evidence="1" id="KW-0004">4Fe-4S</keyword>
<keyword evidence="3" id="KW-1185">Reference proteome</keyword>
<keyword evidence="1" id="KW-0479">Metal-binding</keyword>
<dbReference type="InterPro" id="IPR004453">
    <property type="entry name" value="QueG"/>
</dbReference>
<dbReference type="STRING" id="39029.BSR42_10010"/>
<gene>
    <name evidence="2" type="ORF">AB840_14965</name>
</gene>
<evidence type="ECO:0000313" key="2">
    <source>
        <dbReference type="EMBL" id="KMO85195.1"/>
    </source>
</evidence>
<keyword evidence="1" id="KW-0408">Iron</keyword>
<accession>A0A0J6WP78</accession>
<keyword evidence="1" id="KW-0411">Iron-sulfur</keyword>
<proteinExistence type="predicted"/>
<sequence length="318" mass="36620">MEYNELSEKIYEMAIQCGFENCGIIPLSEVDGYKQRLNERREKIPQSVQFYKKMEKFTCLEKRYPWGKSIVVCTSWLGKYQYPKSLQGKYAKAFMLSGDTVPDSEEHKNKKRFEAWMRDQKIYFEGGETNAPLRDVPLRHAAVAAGLGIFRKNNFFYTEKGSYYALEGYIIDKTCVHKHVNNIKSCSDTCLLCQQACKTQALSSPYTMNPLACVSFWTTFGKGRIPKSLDEGQFEDWVCGCDSCQDACPYNRRDWSVGEKFPGLEELTELLRPQNIVKASDAVLCEKVIPKTERHIPPDQVETLRITAVRVLRQSRKT</sequence>
<dbReference type="InParanoid" id="A0A0J6WP78"/>
<dbReference type="PANTHER" id="PTHR30002:SF4">
    <property type="entry name" value="EPOXYQUEUOSINE REDUCTASE"/>
    <property type="match status" value="1"/>
</dbReference>
<dbReference type="SUPFAM" id="SSF46548">
    <property type="entry name" value="alpha-helical ferredoxin"/>
    <property type="match status" value="1"/>
</dbReference>
<dbReference type="GO" id="GO:0008616">
    <property type="term" value="P:tRNA queuosine(34) biosynthetic process"/>
    <property type="evidence" value="ECO:0007669"/>
    <property type="project" value="InterPro"/>
</dbReference>
<dbReference type="PANTHER" id="PTHR30002">
    <property type="entry name" value="EPOXYQUEUOSINE REDUCTASE"/>
    <property type="match status" value="1"/>
</dbReference>
<protein>
    <submittedName>
        <fullName evidence="2">4Fe-4S ferredoxin</fullName>
    </submittedName>
</protein>
<dbReference type="GO" id="GO:0051539">
    <property type="term" value="F:4 iron, 4 sulfur cluster binding"/>
    <property type="evidence" value="ECO:0007669"/>
    <property type="project" value="UniProtKB-KW"/>
</dbReference>
<dbReference type="EMBL" id="LEKT01000096">
    <property type="protein sequence ID" value="KMO85195.1"/>
    <property type="molecule type" value="Genomic_DNA"/>
</dbReference>
<evidence type="ECO:0000313" key="3">
    <source>
        <dbReference type="Proteomes" id="UP000036503"/>
    </source>
</evidence>
<reference evidence="2 3" key="1">
    <citation type="submission" date="2015-06" db="EMBL/GenBank/DDBJ databases">
        <title>Draft genome sequence of beer spoilage bacterium Megasphaera cerevisiae type strain 20462.</title>
        <authorList>
            <person name="Kutumbaka K."/>
            <person name="Pasmowitz J."/>
            <person name="Mategko J."/>
            <person name="Reyes D."/>
            <person name="Friedrich A."/>
            <person name="Han S."/>
            <person name="Martens-Habbena W."/>
            <person name="Neal-McKinney J."/>
            <person name="Janagama H.K."/>
            <person name="Nadala C."/>
            <person name="Samadpour M."/>
        </authorList>
    </citation>
    <scope>NUCLEOTIDE SEQUENCE [LARGE SCALE GENOMIC DNA]</scope>
    <source>
        <strain evidence="2 3">DSM 20462</strain>
    </source>
</reference>
<dbReference type="AlphaFoldDB" id="A0A0J6WP78"/>
<dbReference type="Proteomes" id="UP000036503">
    <property type="component" value="Unassembled WGS sequence"/>
</dbReference>
<dbReference type="PATRIC" id="fig|1122219.3.peg.3528"/>
<name>A0A0J6WP78_9FIRM</name>